<dbReference type="EMBL" id="UINC01018014">
    <property type="protein sequence ID" value="SVA75268.1"/>
    <property type="molecule type" value="Genomic_DNA"/>
</dbReference>
<evidence type="ECO:0000259" key="10">
    <source>
        <dbReference type="Pfam" id="PF00593"/>
    </source>
</evidence>
<dbReference type="PANTHER" id="PTHR32552">
    <property type="entry name" value="FERRICHROME IRON RECEPTOR-RELATED"/>
    <property type="match status" value="1"/>
</dbReference>
<evidence type="ECO:0000256" key="7">
    <source>
        <dbReference type="ARBA" id="ARBA00023077"/>
    </source>
</evidence>
<dbReference type="GO" id="GO:0006826">
    <property type="term" value="P:iron ion transport"/>
    <property type="evidence" value="ECO:0007669"/>
    <property type="project" value="UniProtKB-KW"/>
</dbReference>
<dbReference type="SUPFAM" id="SSF56935">
    <property type="entry name" value="Porins"/>
    <property type="match status" value="1"/>
</dbReference>
<keyword evidence="3" id="KW-0410">Iron transport</keyword>
<dbReference type="PANTHER" id="PTHR32552:SF81">
    <property type="entry name" value="TONB-DEPENDENT OUTER MEMBRANE RECEPTOR"/>
    <property type="match status" value="1"/>
</dbReference>
<evidence type="ECO:0000256" key="6">
    <source>
        <dbReference type="ARBA" id="ARBA00023065"/>
    </source>
</evidence>
<evidence type="ECO:0000256" key="1">
    <source>
        <dbReference type="ARBA" id="ARBA00004571"/>
    </source>
</evidence>
<keyword evidence="5" id="KW-0408">Iron</keyword>
<sequence length="809" mass="90930">MTRRQQKALRRSKAIKKKQNIDRIKNRAKSAALVAGVTAVLSTPNISAQNAIDEIVVTARKKPEVILDIPMNISSISEEEMKIRNIIDKESLYRTIAGAASPRGQLILRGLSGSNSSTPGTTNVWTDGVPFNFSNVYDVQRVEVLRGPQGTLYGSNAIGGTVKVITNKPNLNELEISGSVMFQSEKHRPGTEVRAFGVVNLPIVEGSLGLRVTAQSGSKTGKILNLNDGHRGETEDEFIRAQLMWEPNDKTRVNLSYVRDEWFSDAYDNVDLSTPPYYYEALLTPNADATYGYDVELAFPSCPSGASRPECKLSHIGGLIQDDYNPDFATWYLLNHFDENSTSLVALTIDRDDIFDGVDLSYAGSYRDGNTAGRQNHWSRYDAQDMFRTWIDDTNGWTRFTHELRLQSSGEGPLEWTIGAFHDDSRGDENPNVQWQYHASDNRSRAIADYLWGYWWGYEDPTQLGIDMYGNGNVHYNGSQLRWDDTETAYFGEVSYTMDLQDGKTLELTGGIRFYDIENDYYYVDSGLWNNDTTDIKDGEDGNRIKLSANYRPSENFAVFGIYSEGYRPGGNNGSAPPVSCRNDPAVGNYSDRYTSDQTENTEIGFKGLAFDRKVQFSGAIYQIDWSGVQAKVYMDTCGFSYTANAATAESKGFELETTTMLADDLKLIVNYSRTNSEMTSDVPSIGASDGDDMTMVPNYNYYLAIDKAINFRGRDGNLRLDVNGYGKFKTHFNVKDQDIADGYEVVNLQASLQVSENTRLNVVVNNLLDDRIVRYKFARSRNIGSYWNIYHTYYAPDRTVAVRMDYTF</sequence>
<organism evidence="12">
    <name type="scientific">marine metagenome</name>
    <dbReference type="NCBI Taxonomy" id="408172"/>
    <lineage>
        <taxon>unclassified sequences</taxon>
        <taxon>metagenomes</taxon>
        <taxon>ecological metagenomes</taxon>
    </lineage>
</organism>
<dbReference type="InterPro" id="IPR000531">
    <property type="entry name" value="Beta-barrel_TonB"/>
</dbReference>
<keyword evidence="7" id="KW-0798">TonB box</keyword>
<evidence type="ECO:0000256" key="5">
    <source>
        <dbReference type="ARBA" id="ARBA00023004"/>
    </source>
</evidence>
<keyword evidence="6" id="KW-0406">Ion transport</keyword>
<evidence type="ECO:0000256" key="8">
    <source>
        <dbReference type="ARBA" id="ARBA00023136"/>
    </source>
</evidence>
<gene>
    <name evidence="12" type="ORF">METZ01_LOCUS128122</name>
</gene>
<feature type="domain" description="TonB-dependent receptor-like beta-barrel" evidence="10">
    <location>
        <begin position="350"/>
        <end position="768"/>
    </location>
</feature>
<accession>A0A381YDZ7</accession>
<keyword evidence="2" id="KW-0813">Transport</keyword>
<proteinExistence type="predicted"/>
<dbReference type="InterPro" id="IPR039426">
    <property type="entry name" value="TonB-dep_rcpt-like"/>
</dbReference>
<dbReference type="InterPro" id="IPR012910">
    <property type="entry name" value="Plug_dom"/>
</dbReference>
<dbReference type="Pfam" id="PF07715">
    <property type="entry name" value="Plug"/>
    <property type="match status" value="1"/>
</dbReference>
<evidence type="ECO:0000256" key="4">
    <source>
        <dbReference type="ARBA" id="ARBA00022692"/>
    </source>
</evidence>
<feature type="domain" description="TonB-dependent receptor plug" evidence="11">
    <location>
        <begin position="67"/>
        <end position="161"/>
    </location>
</feature>
<comment type="subcellular location">
    <subcellularLocation>
        <location evidence="1">Cell outer membrane</location>
        <topology evidence="1">Multi-pass membrane protein</topology>
    </subcellularLocation>
</comment>
<reference evidence="12" key="1">
    <citation type="submission" date="2018-05" db="EMBL/GenBank/DDBJ databases">
        <authorList>
            <person name="Lanie J.A."/>
            <person name="Ng W.-L."/>
            <person name="Kazmierczak K.M."/>
            <person name="Andrzejewski T.M."/>
            <person name="Davidsen T.M."/>
            <person name="Wayne K.J."/>
            <person name="Tettelin H."/>
            <person name="Glass J.I."/>
            <person name="Rusch D."/>
            <person name="Podicherti R."/>
            <person name="Tsui H.-C.T."/>
            <person name="Winkler M.E."/>
        </authorList>
    </citation>
    <scope>NUCLEOTIDE SEQUENCE</scope>
</reference>
<evidence type="ECO:0000256" key="9">
    <source>
        <dbReference type="ARBA" id="ARBA00023237"/>
    </source>
</evidence>
<dbReference type="GO" id="GO:0009279">
    <property type="term" value="C:cell outer membrane"/>
    <property type="evidence" value="ECO:0007669"/>
    <property type="project" value="UniProtKB-SubCell"/>
</dbReference>
<dbReference type="InterPro" id="IPR036942">
    <property type="entry name" value="Beta-barrel_TonB_sf"/>
</dbReference>
<evidence type="ECO:0008006" key="13">
    <source>
        <dbReference type="Google" id="ProtNLM"/>
    </source>
</evidence>
<evidence type="ECO:0000259" key="11">
    <source>
        <dbReference type="Pfam" id="PF07715"/>
    </source>
</evidence>
<keyword evidence="9" id="KW-0998">Cell outer membrane</keyword>
<dbReference type="Pfam" id="PF00593">
    <property type="entry name" value="TonB_dep_Rec_b-barrel"/>
    <property type="match status" value="1"/>
</dbReference>
<keyword evidence="8" id="KW-0472">Membrane</keyword>
<protein>
    <recommendedName>
        <fullName evidence="13">TonB-dependent receptor plug domain-containing protein</fullName>
    </recommendedName>
</protein>
<evidence type="ECO:0000256" key="3">
    <source>
        <dbReference type="ARBA" id="ARBA00022496"/>
    </source>
</evidence>
<dbReference type="Gene3D" id="2.40.170.20">
    <property type="entry name" value="TonB-dependent receptor, beta-barrel domain"/>
    <property type="match status" value="2"/>
</dbReference>
<keyword evidence="4" id="KW-0812">Transmembrane</keyword>
<dbReference type="PROSITE" id="PS52016">
    <property type="entry name" value="TONB_DEPENDENT_REC_3"/>
    <property type="match status" value="1"/>
</dbReference>
<name>A0A381YDZ7_9ZZZZ</name>
<dbReference type="AlphaFoldDB" id="A0A381YDZ7"/>
<evidence type="ECO:0000313" key="12">
    <source>
        <dbReference type="EMBL" id="SVA75268.1"/>
    </source>
</evidence>
<evidence type="ECO:0000256" key="2">
    <source>
        <dbReference type="ARBA" id="ARBA00022448"/>
    </source>
</evidence>